<accession>A0A9P4HNU7</accession>
<feature type="region of interest" description="Disordered" evidence="1">
    <location>
        <begin position="247"/>
        <end position="277"/>
    </location>
</feature>
<sequence length="370" mass="41647">MGERHRGEHAVPHWSPTIQPASRRPVALLDLDFTLLKTNQVFSDLFGNGSMMTGRALLDIVEPGMRENLQRLRSNLREERDAREPAYMAPIFAPRDHEAVQDIEEADFDRISQGYDDRSQTWRMRFSHGVTQDIDVRVRLAKTSIFFVSLVLPPVPQTADHQQPLPRAPTLSSRPPSSLSRGAPSTEYTFSPYAHSSPLNVSEPASPYSPYFSLTSTTSSLPPVTGHSPAYSWTQLPFSSDYPPPLTASYHAHPHPPPLLSPYRPSPRIPDPSSQLQQHQHQFSSYGRPHDLVEYRYATPRSSGPEHSQSLSRNPTLSLLLEGTEQRFGARGVSMGVSREEAESRPGRQAVEEEGQRRKRRRLDISDMVD</sequence>
<dbReference type="AlphaFoldDB" id="A0A9P4HNU7"/>
<dbReference type="EMBL" id="ML978733">
    <property type="protein sequence ID" value="KAF2085134.1"/>
    <property type="molecule type" value="Genomic_DNA"/>
</dbReference>
<protein>
    <recommendedName>
        <fullName evidence="4">PAS domain-containing protein</fullName>
    </recommendedName>
</protein>
<feature type="region of interest" description="Disordered" evidence="1">
    <location>
        <begin position="327"/>
        <end position="370"/>
    </location>
</feature>
<name>A0A9P4HNU7_9PEZI</name>
<reference evidence="2" key="1">
    <citation type="journal article" date="2020" name="Stud. Mycol.">
        <title>101 Dothideomycetes genomes: a test case for predicting lifestyles and emergence of pathogens.</title>
        <authorList>
            <person name="Haridas S."/>
            <person name="Albert R."/>
            <person name="Binder M."/>
            <person name="Bloem J."/>
            <person name="Labutti K."/>
            <person name="Salamov A."/>
            <person name="Andreopoulos B."/>
            <person name="Baker S."/>
            <person name="Barry K."/>
            <person name="Bills G."/>
            <person name="Bluhm B."/>
            <person name="Cannon C."/>
            <person name="Castanera R."/>
            <person name="Culley D."/>
            <person name="Daum C."/>
            <person name="Ezra D."/>
            <person name="Gonzalez J."/>
            <person name="Henrissat B."/>
            <person name="Kuo A."/>
            <person name="Liang C."/>
            <person name="Lipzen A."/>
            <person name="Lutzoni F."/>
            <person name="Magnuson J."/>
            <person name="Mondo S."/>
            <person name="Nolan M."/>
            <person name="Ohm R."/>
            <person name="Pangilinan J."/>
            <person name="Park H.-J."/>
            <person name="Ramirez L."/>
            <person name="Alfaro M."/>
            <person name="Sun H."/>
            <person name="Tritt A."/>
            <person name="Yoshinaga Y."/>
            <person name="Zwiers L.-H."/>
            <person name="Turgeon B."/>
            <person name="Goodwin S."/>
            <person name="Spatafora J."/>
            <person name="Crous P."/>
            <person name="Grigoriev I."/>
        </authorList>
    </citation>
    <scope>NUCLEOTIDE SEQUENCE</scope>
    <source>
        <strain evidence="2">CBS 121410</strain>
    </source>
</reference>
<evidence type="ECO:0000313" key="3">
    <source>
        <dbReference type="Proteomes" id="UP000799776"/>
    </source>
</evidence>
<evidence type="ECO:0000256" key="1">
    <source>
        <dbReference type="SAM" id="MobiDB-lite"/>
    </source>
</evidence>
<evidence type="ECO:0000313" key="2">
    <source>
        <dbReference type="EMBL" id="KAF2085134.1"/>
    </source>
</evidence>
<feature type="region of interest" description="Disordered" evidence="1">
    <location>
        <begin position="158"/>
        <end position="186"/>
    </location>
</feature>
<feature type="compositionally biased region" description="Basic and acidic residues" evidence="1">
    <location>
        <begin position="338"/>
        <end position="356"/>
    </location>
</feature>
<dbReference type="OrthoDB" id="5575144at2759"/>
<gene>
    <name evidence="2" type="ORF">K490DRAFT_68020</name>
</gene>
<feature type="compositionally biased region" description="Pro residues" evidence="1">
    <location>
        <begin position="255"/>
        <end position="270"/>
    </location>
</feature>
<evidence type="ECO:0008006" key="4">
    <source>
        <dbReference type="Google" id="ProtNLM"/>
    </source>
</evidence>
<keyword evidence="3" id="KW-1185">Reference proteome</keyword>
<feature type="compositionally biased region" description="Low complexity" evidence="1">
    <location>
        <begin position="164"/>
        <end position="185"/>
    </location>
</feature>
<comment type="caution">
    <text evidence="2">The sequence shown here is derived from an EMBL/GenBank/DDBJ whole genome shotgun (WGS) entry which is preliminary data.</text>
</comment>
<organism evidence="2 3">
    <name type="scientific">Saccharata proteae CBS 121410</name>
    <dbReference type="NCBI Taxonomy" id="1314787"/>
    <lineage>
        <taxon>Eukaryota</taxon>
        <taxon>Fungi</taxon>
        <taxon>Dikarya</taxon>
        <taxon>Ascomycota</taxon>
        <taxon>Pezizomycotina</taxon>
        <taxon>Dothideomycetes</taxon>
        <taxon>Dothideomycetes incertae sedis</taxon>
        <taxon>Botryosphaeriales</taxon>
        <taxon>Saccharataceae</taxon>
        <taxon>Saccharata</taxon>
    </lineage>
</organism>
<dbReference type="Proteomes" id="UP000799776">
    <property type="component" value="Unassembled WGS sequence"/>
</dbReference>
<proteinExistence type="predicted"/>